<evidence type="ECO:0000256" key="2">
    <source>
        <dbReference type="ARBA" id="ARBA00008520"/>
    </source>
</evidence>
<dbReference type="Proteomes" id="UP001332243">
    <property type="component" value="Unassembled WGS sequence"/>
</dbReference>
<sequence length="474" mass="50420">MNSAPPPRHHPTRRGLLRAVGLTVPALATPALTGCVTSGGRDDTPAVTGEKSAENPLGAPADAGLEVVVFKGGYGDEYAINAGNIYRERFPGSAVDHKGIQKVGEALQPRFVADTPPDVVDNTGAGRLDLATLVGAKKLTDLGELLDAPALDDPTKTVRQTLLPGVVEDGTLDGRVQTLNFTYTVWGLWYSRPLFARHGWTWPTTWDEMLALCEQIKKAGLAPWTYQGKYPEYLNDPLLAMAAKAGGPELVKAVDNLEPGAWRQAPLVDAATAIHELAGRGHLLSGSDALSHTEAQAAWSQGKVAIIPCGSWLEAEQKGVTPAGFDMVLGTVPALDPADKLPVSALQAASSESFLVPARAKNPRGGLEFLRVLFSRRVARRFAELNSTLPSVVGATDGMTVSSGLGSVRDAVTAAGTNTFTYRFRTWYAPLAKAIDDATGELATRRINPGQWADRIQRAADAVARDSGVTKYTR</sequence>
<comment type="subcellular location">
    <subcellularLocation>
        <location evidence="1">Cell envelope</location>
    </subcellularLocation>
</comment>
<dbReference type="PANTHER" id="PTHR43649:SF31">
    <property type="entry name" value="SN-GLYCEROL-3-PHOSPHATE-BINDING PERIPLASMIC PROTEIN UGPB"/>
    <property type="match status" value="1"/>
</dbReference>
<accession>A0ABU7RZ73</accession>
<dbReference type="InterPro" id="IPR006059">
    <property type="entry name" value="SBP"/>
</dbReference>
<dbReference type="RefSeq" id="WP_331216870.1">
    <property type="nucleotide sequence ID" value="NZ_JAZGQK010000023.1"/>
</dbReference>
<protein>
    <submittedName>
        <fullName evidence="6">N-acetylglucosamine/diacetylchitobiose ABC transporter substrate-binding protein</fullName>
    </submittedName>
</protein>
<dbReference type="Gene3D" id="3.40.190.10">
    <property type="entry name" value="Periplasmic binding protein-like II"/>
    <property type="match status" value="2"/>
</dbReference>
<dbReference type="PANTHER" id="PTHR43649">
    <property type="entry name" value="ARABINOSE-BINDING PROTEIN-RELATED"/>
    <property type="match status" value="1"/>
</dbReference>
<proteinExistence type="inferred from homology"/>
<dbReference type="NCBIfam" id="TIGR03851">
    <property type="entry name" value="chitin_NgcE"/>
    <property type="match status" value="1"/>
</dbReference>
<name>A0ABU7RZ73_9ACTN</name>
<evidence type="ECO:0000256" key="5">
    <source>
        <dbReference type="SAM" id="MobiDB-lite"/>
    </source>
</evidence>
<dbReference type="InterPro" id="IPR022386">
    <property type="entry name" value="Chitin_NgcE"/>
</dbReference>
<keyword evidence="7" id="KW-1185">Reference proteome</keyword>
<dbReference type="SUPFAM" id="SSF53850">
    <property type="entry name" value="Periplasmic binding protein-like II"/>
    <property type="match status" value="1"/>
</dbReference>
<evidence type="ECO:0000256" key="3">
    <source>
        <dbReference type="ARBA" id="ARBA00022448"/>
    </source>
</evidence>
<keyword evidence="4" id="KW-0732">Signal</keyword>
<gene>
    <name evidence="6" type="primary">ngcE</name>
    <name evidence="6" type="ORF">V1633_25170</name>
</gene>
<organism evidence="6 7">
    <name type="scientific">Plantactinospora sonchi</name>
    <dbReference type="NCBI Taxonomy" id="1544735"/>
    <lineage>
        <taxon>Bacteria</taxon>
        <taxon>Bacillati</taxon>
        <taxon>Actinomycetota</taxon>
        <taxon>Actinomycetes</taxon>
        <taxon>Micromonosporales</taxon>
        <taxon>Micromonosporaceae</taxon>
        <taxon>Plantactinospora</taxon>
    </lineage>
</organism>
<reference evidence="6 7" key="1">
    <citation type="submission" date="2024-01" db="EMBL/GenBank/DDBJ databases">
        <title>Genome insights into Plantactinospora sonchi sp. nov.</title>
        <authorList>
            <person name="Wang L."/>
        </authorList>
    </citation>
    <scope>NUCLEOTIDE SEQUENCE [LARGE SCALE GENOMIC DNA]</scope>
    <source>
        <strain evidence="6 7">NEAU-QY2</strain>
    </source>
</reference>
<comment type="caution">
    <text evidence="6">The sequence shown here is derived from an EMBL/GenBank/DDBJ whole genome shotgun (WGS) entry which is preliminary data.</text>
</comment>
<evidence type="ECO:0000256" key="4">
    <source>
        <dbReference type="ARBA" id="ARBA00022729"/>
    </source>
</evidence>
<evidence type="ECO:0000256" key="1">
    <source>
        <dbReference type="ARBA" id="ARBA00004196"/>
    </source>
</evidence>
<dbReference type="Pfam" id="PF01547">
    <property type="entry name" value="SBP_bac_1"/>
    <property type="match status" value="1"/>
</dbReference>
<evidence type="ECO:0000313" key="6">
    <source>
        <dbReference type="EMBL" id="MEE6261782.1"/>
    </source>
</evidence>
<dbReference type="EMBL" id="JAZGQK010000023">
    <property type="protein sequence ID" value="MEE6261782.1"/>
    <property type="molecule type" value="Genomic_DNA"/>
</dbReference>
<comment type="similarity">
    <text evidence="2">Belongs to the bacterial solute-binding protein 1 family.</text>
</comment>
<dbReference type="InterPro" id="IPR050490">
    <property type="entry name" value="Bact_solute-bd_prot1"/>
</dbReference>
<feature type="region of interest" description="Disordered" evidence="5">
    <location>
        <begin position="35"/>
        <end position="58"/>
    </location>
</feature>
<evidence type="ECO:0000313" key="7">
    <source>
        <dbReference type="Proteomes" id="UP001332243"/>
    </source>
</evidence>
<keyword evidence="3" id="KW-0813">Transport</keyword>